<keyword evidence="1" id="KW-1133">Transmembrane helix</keyword>
<dbReference type="RefSeq" id="WP_013609715.1">
    <property type="nucleotide sequence ID" value="NC_015155.1"/>
</dbReference>
<evidence type="ECO:0000313" key="3">
    <source>
        <dbReference type="Proteomes" id="UP000007484"/>
    </source>
</evidence>
<keyword evidence="1" id="KW-0812">Transmembrane</keyword>
<dbReference type="HOGENOM" id="CLU_125432_0_0_14"/>
<dbReference type="AlphaFoldDB" id="F0QQJ7"/>
<gene>
    <name evidence="2" type="ordered locus">MSU_0223</name>
</gene>
<proteinExistence type="predicted"/>
<dbReference type="STRING" id="768700.MSU_0223"/>
<feature type="transmembrane region" description="Helical" evidence="1">
    <location>
        <begin position="12"/>
        <end position="33"/>
    </location>
</feature>
<keyword evidence="3" id="KW-1185">Reference proteome</keyword>
<accession>F0QQJ7</accession>
<name>F0QQJ7_MYCSL</name>
<evidence type="ECO:0000313" key="2">
    <source>
        <dbReference type="EMBL" id="ADX97767.1"/>
    </source>
</evidence>
<protein>
    <submittedName>
        <fullName evidence="2">Uncharacterized protein</fullName>
    </submittedName>
</protein>
<dbReference type="KEGG" id="mss:MSU_0223"/>
<organism evidence="2 3">
    <name type="scientific">Mycoplasma suis (strain Illinois)</name>
    <dbReference type="NCBI Taxonomy" id="768700"/>
    <lineage>
        <taxon>Bacteria</taxon>
        <taxon>Bacillati</taxon>
        <taxon>Mycoplasmatota</taxon>
        <taxon>Mollicutes</taxon>
        <taxon>Mycoplasmataceae</taxon>
        <taxon>Mycoplasma</taxon>
    </lineage>
</organism>
<keyword evidence="1" id="KW-0472">Membrane</keyword>
<dbReference type="Proteomes" id="UP000007484">
    <property type="component" value="Chromosome"/>
</dbReference>
<dbReference type="EMBL" id="CP002525">
    <property type="protein sequence ID" value="ADX97767.1"/>
    <property type="molecule type" value="Genomic_DNA"/>
</dbReference>
<sequence length="173" mass="19371">MFLKELGSFGWTLMAGGASVVAAGGYGAINFFGRNSESQEKIKTLRNWFQETVKDNEGISSAQYVAKNERDESTSICGKWASGKASLLDPKDCEKLVQEKWSKDFQKQPVVWFESKDDNSMKHAISSYFDNGNSHFMEVKEEEGNWKYGGLVCSRVNSESTEGKIQVNCNHSN</sequence>
<reference evidence="2 3" key="1">
    <citation type="journal article" date="2011" name="J. Bacteriol.">
        <title>Complete genome sequences of two hemotropic Mycoplasmas, Mycoplasma haemofelis strain Ohio2 and Mycoplasma suis strain Illinois.</title>
        <authorList>
            <person name="Messick J.B."/>
            <person name="Santos A.P."/>
            <person name="Guimaraes A.M."/>
        </authorList>
    </citation>
    <scope>NUCLEOTIDE SEQUENCE [LARGE SCALE GENOMIC DNA]</scope>
    <source>
        <strain evidence="2 3">Illinois</strain>
    </source>
</reference>
<evidence type="ECO:0000256" key="1">
    <source>
        <dbReference type="SAM" id="Phobius"/>
    </source>
</evidence>